<reference evidence="1" key="1">
    <citation type="submission" date="2020-11" db="EMBL/GenBank/DDBJ databases">
        <authorList>
            <person name="Tran Van P."/>
        </authorList>
    </citation>
    <scope>NUCLEOTIDE SEQUENCE</scope>
</reference>
<dbReference type="Pfam" id="PF15907">
    <property type="entry name" value="Itfg2"/>
    <property type="match status" value="3"/>
</dbReference>
<sequence>MRAVCFVNRLEIDLSGNVFSNALAFGDVDNDGQNEFIVGDTSGELVVFKGGNIWQQLSGLGMITAVSVGDVLNLGFNALIAVSGDGWCHILSKTTIECEDGSKEDTLECVHVQRIPANTKKNHPQYTRPELNPNLPVIGSLVYCEISGIDHAITEAEVGYASLTMALKRSTALYKSLRNYGNTALWCVIPQVVLLGDIDGDGNLELVLGLTDRVVRSYRWIHDSPDDDGQVSGKLVGLNKWECANQIGTVTLNYSPDGTPCLLVSQPGGTFMKISCCSEIKDDTTASASTEDLAVTSVDYHPLLSSRIRNPNVSTEILGCIRPPGASKDDRTTMRYAVATLDGTLMLVQGQDLSKFVATDPEVPSLIPSASKFFCEAVNLERGHQSLAQDTKSQGPEPQESKPHQFANAITRRRLNFTAPQSPTHFWAAATSKLAMSMQVDHQLFALTKLDVTGDGTEEIVACSWDGQTYILDQEKRSVRFQLEESVCSFCSGYYALDPSKEAAPCFIYTTFSNKIYMYYNVKLPSMVAQSRRGLAAKCGQDLSPRQSQRLIEWCFWSQSQYIFTDSTQNHIHDSDYTALVYSTSHGLVETLFLRLKGDSTEEEEILLLAAVLENEENLGGGVTNYLVLALVNTLPDCVSVVWCDMAWRVDGSRPVT</sequence>
<dbReference type="EMBL" id="OE840066">
    <property type="protein sequence ID" value="CAD7589422.1"/>
    <property type="molecule type" value="Genomic_DNA"/>
</dbReference>
<gene>
    <name evidence="1" type="ORF">TGEB3V08_LOCUS3373</name>
</gene>
<dbReference type="InterPro" id="IPR028994">
    <property type="entry name" value="Integrin_alpha_N"/>
</dbReference>
<dbReference type="PANTHER" id="PTHR16317">
    <property type="entry name" value="INTEGRIN ALPHA REPEAT DOMAIN-CONTAINING"/>
    <property type="match status" value="1"/>
</dbReference>
<evidence type="ECO:0000313" key="1">
    <source>
        <dbReference type="EMBL" id="CAD7589422.1"/>
    </source>
</evidence>
<organism evidence="1">
    <name type="scientific">Timema genevievae</name>
    <name type="common">Walking stick</name>
    <dbReference type="NCBI Taxonomy" id="629358"/>
    <lineage>
        <taxon>Eukaryota</taxon>
        <taxon>Metazoa</taxon>
        <taxon>Ecdysozoa</taxon>
        <taxon>Arthropoda</taxon>
        <taxon>Hexapoda</taxon>
        <taxon>Insecta</taxon>
        <taxon>Pterygota</taxon>
        <taxon>Neoptera</taxon>
        <taxon>Polyneoptera</taxon>
        <taxon>Phasmatodea</taxon>
        <taxon>Timematodea</taxon>
        <taxon>Timematoidea</taxon>
        <taxon>Timematidae</taxon>
        <taxon>Timema</taxon>
    </lineage>
</organism>
<proteinExistence type="predicted"/>
<dbReference type="SUPFAM" id="SSF69318">
    <property type="entry name" value="Integrin alpha N-terminal domain"/>
    <property type="match status" value="1"/>
</dbReference>
<dbReference type="AlphaFoldDB" id="A0A7R9JVD1"/>
<accession>A0A7R9JVD1</accession>
<dbReference type="GO" id="GO:0032006">
    <property type="term" value="P:regulation of TOR signaling"/>
    <property type="evidence" value="ECO:0007669"/>
    <property type="project" value="TreeGrafter"/>
</dbReference>
<dbReference type="InterPro" id="IPR031793">
    <property type="entry name" value="KICSTOR_ITFG2"/>
</dbReference>
<protein>
    <recommendedName>
        <fullName evidence="2">Integrin alpha FG-GAP repeat containing 2</fullName>
    </recommendedName>
</protein>
<name>A0A7R9JVD1_TIMGE</name>
<dbReference type="PANTHER" id="PTHR16317:SF1">
    <property type="entry name" value="KICSTOR COMPLEX PROTEIN ITFG2"/>
    <property type="match status" value="1"/>
</dbReference>
<evidence type="ECO:0008006" key="2">
    <source>
        <dbReference type="Google" id="ProtNLM"/>
    </source>
</evidence>